<evidence type="ECO:0000313" key="1">
    <source>
        <dbReference type="EMBL" id="MXU86810.1"/>
    </source>
</evidence>
<dbReference type="EMBL" id="GIFC01004727">
    <property type="protein sequence ID" value="MXU86810.1"/>
    <property type="molecule type" value="Transcribed_RNA"/>
</dbReference>
<protein>
    <submittedName>
        <fullName evidence="1">Uncharacterized protein</fullName>
    </submittedName>
</protein>
<dbReference type="AlphaFoldDB" id="A0A6B0UCR3"/>
<organism evidence="1">
    <name type="scientific">Ixodes ricinus</name>
    <name type="common">Common tick</name>
    <name type="synonym">Acarus ricinus</name>
    <dbReference type="NCBI Taxonomy" id="34613"/>
    <lineage>
        <taxon>Eukaryota</taxon>
        <taxon>Metazoa</taxon>
        <taxon>Ecdysozoa</taxon>
        <taxon>Arthropoda</taxon>
        <taxon>Chelicerata</taxon>
        <taxon>Arachnida</taxon>
        <taxon>Acari</taxon>
        <taxon>Parasitiformes</taxon>
        <taxon>Ixodida</taxon>
        <taxon>Ixodoidea</taxon>
        <taxon>Ixodidae</taxon>
        <taxon>Ixodinae</taxon>
        <taxon>Ixodes</taxon>
    </lineage>
</organism>
<sequence>MRFSAIVVISQEVAAEQDSRARSCRARCESVKVRHLNTCLRLREGEETQKNLQHLHKTSSPCPSSDIDQNVSARAQLLEWPEPKRTWVDSRLP</sequence>
<proteinExistence type="predicted"/>
<name>A0A6B0UCR3_IXORI</name>
<reference evidence="1" key="1">
    <citation type="submission" date="2019-12" db="EMBL/GenBank/DDBJ databases">
        <title>An insight into the sialome of adult female Ixodes ricinus ticks feeding for 6 days.</title>
        <authorList>
            <person name="Perner J."/>
            <person name="Ribeiro J.M.C."/>
        </authorList>
    </citation>
    <scope>NUCLEOTIDE SEQUENCE</scope>
    <source>
        <strain evidence="1">Semi-engorged</strain>
        <tissue evidence="1">Salivary glands</tissue>
    </source>
</reference>
<accession>A0A6B0UCR3</accession>